<organism evidence="1 2">
    <name type="scientific">Gymnopus androsaceus JB14</name>
    <dbReference type="NCBI Taxonomy" id="1447944"/>
    <lineage>
        <taxon>Eukaryota</taxon>
        <taxon>Fungi</taxon>
        <taxon>Dikarya</taxon>
        <taxon>Basidiomycota</taxon>
        <taxon>Agaricomycotina</taxon>
        <taxon>Agaricomycetes</taxon>
        <taxon>Agaricomycetidae</taxon>
        <taxon>Agaricales</taxon>
        <taxon>Marasmiineae</taxon>
        <taxon>Omphalotaceae</taxon>
        <taxon>Gymnopus</taxon>
    </lineage>
</organism>
<reference evidence="1" key="1">
    <citation type="journal article" date="2019" name="Environ. Microbiol.">
        <title>Fungal ecological strategies reflected in gene transcription - a case study of two litter decomposers.</title>
        <authorList>
            <person name="Barbi F."/>
            <person name="Kohler A."/>
            <person name="Barry K."/>
            <person name="Baskaran P."/>
            <person name="Daum C."/>
            <person name="Fauchery L."/>
            <person name="Ihrmark K."/>
            <person name="Kuo A."/>
            <person name="LaButti K."/>
            <person name="Lipzen A."/>
            <person name="Morin E."/>
            <person name="Grigoriev I.V."/>
            <person name="Henrissat B."/>
            <person name="Lindahl B."/>
            <person name="Martin F."/>
        </authorList>
    </citation>
    <scope>NUCLEOTIDE SEQUENCE</scope>
    <source>
        <strain evidence="1">JB14</strain>
    </source>
</reference>
<proteinExistence type="predicted"/>
<feature type="non-terminal residue" evidence="1">
    <location>
        <position position="140"/>
    </location>
</feature>
<dbReference type="Proteomes" id="UP000799118">
    <property type="component" value="Unassembled WGS sequence"/>
</dbReference>
<evidence type="ECO:0000313" key="1">
    <source>
        <dbReference type="EMBL" id="KAE9409434.1"/>
    </source>
</evidence>
<accession>A0A6A4ILR2</accession>
<protein>
    <submittedName>
        <fullName evidence="1">Uncharacterized protein</fullName>
    </submittedName>
</protein>
<sequence length="140" mass="15888">MEYMTPTPILAPDLPQRAARALQWLRGLPAPEDAKIGPLGDSIEALERYMNIGAPIPPRCRPDPISISHDNFFVDTKGNTCLIDFEDVGLLPVSSQVYHVFEPPLRHRGHQVLGLAALFQHQVDEQNWWNLVYDRRPNLL</sequence>
<keyword evidence="2" id="KW-1185">Reference proteome</keyword>
<name>A0A6A4ILR2_9AGAR</name>
<dbReference type="EMBL" id="ML769387">
    <property type="protein sequence ID" value="KAE9409434.1"/>
    <property type="molecule type" value="Genomic_DNA"/>
</dbReference>
<evidence type="ECO:0000313" key="2">
    <source>
        <dbReference type="Proteomes" id="UP000799118"/>
    </source>
</evidence>
<gene>
    <name evidence="1" type="ORF">BT96DRAFT_913027</name>
</gene>
<dbReference type="AlphaFoldDB" id="A0A6A4ILR2"/>
<dbReference type="OrthoDB" id="3250044at2759"/>